<organism evidence="1">
    <name type="scientific">Mustela putorius furo</name>
    <name type="common">European domestic ferret</name>
    <name type="synonym">Mustela furo</name>
    <dbReference type="NCBI Taxonomy" id="9669"/>
    <lineage>
        <taxon>Eukaryota</taxon>
        <taxon>Metazoa</taxon>
        <taxon>Chordata</taxon>
        <taxon>Craniata</taxon>
        <taxon>Vertebrata</taxon>
        <taxon>Euteleostomi</taxon>
        <taxon>Mammalia</taxon>
        <taxon>Eutheria</taxon>
        <taxon>Laurasiatheria</taxon>
        <taxon>Carnivora</taxon>
        <taxon>Caniformia</taxon>
        <taxon>Musteloidea</taxon>
        <taxon>Mustelidae</taxon>
        <taxon>Mustelinae</taxon>
        <taxon>Mustela</taxon>
    </lineage>
</organism>
<feature type="non-terminal residue" evidence="1">
    <location>
        <position position="1"/>
    </location>
</feature>
<protein>
    <submittedName>
        <fullName evidence="1">RNA polymerase 1-3 isoform 2</fullName>
    </submittedName>
</protein>
<dbReference type="EMBL" id="JP022520">
    <property type="protein sequence ID" value="AES11118.1"/>
    <property type="molecule type" value="mRNA"/>
</dbReference>
<proteinExistence type="evidence at transcript level"/>
<sequence>IKTKAYFDPFEVCSYKIPDDKHNLKLNLFCCEIHPQESLNKGVLINYSLNLSSPDHHHPPLPGLRVPLWSNTMPVGSRSLSERSGIPP</sequence>
<evidence type="ECO:0000313" key="1">
    <source>
        <dbReference type="EMBL" id="AES11118.1"/>
    </source>
</evidence>
<reference evidence="1" key="1">
    <citation type="journal article" date="2013" name="J. Virol.">
        <title>Sequencing, annotation, and characterization of the influenza ferret infectome.</title>
        <authorList>
            <person name="Leon A.J."/>
            <person name="Banner D."/>
            <person name="Xu L."/>
            <person name="Ran L."/>
            <person name="Peng Z."/>
            <person name="Yi K."/>
            <person name="Chen C."/>
            <person name="Xu F."/>
            <person name="Huang J."/>
            <person name="Zhao Z."/>
            <person name="Lin Z."/>
            <person name="Huang S.H."/>
            <person name="Fang Y."/>
            <person name="Kelvin A.A."/>
            <person name="Ross T.M."/>
            <person name="Farooqui A."/>
            <person name="Kelvin D.J."/>
        </authorList>
    </citation>
    <scope>NUCLEOTIDE SEQUENCE</scope>
    <source>
        <tissue evidence="1">Lungs</tissue>
    </source>
</reference>
<name>G9L1T9_MUSPF</name>
<feature type="non-terminal residue" evidence="1">
    <location>
        <position position="88"/>
    </location>
</feature>
<accession>G9L1T9</accession>
<dbReference type="AlphaFoldDB" id="G9L1T9"/>